<sequence length="508" mass="55977">MGKVVGIDLGTTFSALAVVNKYGKAEILVNRDGERITPSVVLFDQAGPIVGSIAKRSAVANPFNVVQFVKRQMGDKNWKFRTEENEVYTPEEISAMVMKRLKEDAETFLNEPITDAVITVPAYFDDAQRKATQDAGRIAGLNVLRIINEPTAAALAYGLDKLHMKQTILVYDLGGGTFDVTIMRLNPDGLRVLATGGAKNLGGFDWDNCIMNYLNEEFKKMGGIDLLDDPVLEQDLRDKAEIAKKNLSRLDSTQVFLSANGVNARITLTRQKFEESTSHLLRQTQTIMQFVLEDAGLQWKDIDRVLLVGGSTRMKAVPAMIERVTGIRPSLDVNPDEVVSMGAAIQGMIIYKKLGKHDLDDSADFPTINVQDVNSHSLGVVAVDDRRDRDVNSIVLKKDTVIPAKASGYFKTSVDQQTQLHIQVTEGEDTELDYVKIVGEAIINLPSYPKGAPLEVIFEYDSDGIIHVSVIDVTAGKLLGELDIDRKSNLTEEEVQQKQLRVGKLAIG</sequence>
<keyword evidence="9" id="KW-0143">Chaperone</keyword>
<evidence type="ECO:0000256" key="12">
    <source>
        <dbReference type="ARBA" id="ARBA00033103"/>
    </source>
</evidence>
<dbReference type="SUPFAM" id="SSF53067">
    <property type="entry name" value="Actin-like ATPase domain"/>
    <property type="match status" value="2"/>
</dbReference>
<keyword evidence="8" id="KW-0346">Stress response</keyword>
<keyword evidence="5" id="KW-0597">Phosphoprotein</keyword>
<dbReference type="Gene3D" id="3.90.640.10">
    <property type="entry name" value="Actin, Chain A, domain 4"/>
    <property type="match status" value="1"/>
</dbReference>
<proteinExistence type="inferred from homology"/>
<evidence type="ECO:0000256" key="8">
    <source>
        <dbReference type="ARBA" id="ARBA00023016"/>
    </source>
</evidence>
<protein>
    <recommendedName>
        <fullName evidence="3">Chaperone protein DnaK</fullName>
    </recommendedName>
    <alternativeName>
        <fullName evidence="4">Chaperone protein dnaK</fullName>
    </alternativeName>
    <alternativeName>
        <fullName evidence="12">HSP70</fullName>
    </alternativeName>
    <alternativeName>
        <fullName evidence="11">Heat shock 70 kDa protein</fullName>
    </alternativeName>
    <alternativeName>
        <fullName evidence="10">Heat shock protein 70</fullName>
    </alternativeName>
</protein>
<dbReference type="PROSITE" id="PS00297">
    <property type="entry name" value="HSP70_1"/>
    <property type="match status" value="1"/>
</dbReference>
<keyword evidence="6 13" id="KW-0547">Nucleotide-binding</keyword>
<evidence type="ECO:0000256" key="1">
    <source>
        <dbReference type="ARBA" id="ARBA00002290"/>
    </source>
</evidence>
<keyword evidence="7 13" id="KW-0067">ATP-binding</keyword>
<evidence type="ECO:0000313" key="15">
    <source>
        <dbReference type="Proteomes" id="UP000251213"/>
    </source>
</evidence>
<dbReference type="Gene3D" id="3.30.420.40">
    <property type="match status" value="2"/>
</dbReference>
<dbReference type="InterPro" id="IPR043129">
    <property type="entry name" value="ATPase_NBD"/>
</dbReference>
<evidence type="ECO:0000256" key="4">
    <source>
        <dbReference type="ARBA" id="ARBA00017249"/>
    </source>
</evidence>
<dbReference type="FunFam" id="3.30.420.40:FF:000071">
    <property type="entry name" value="Molecular chaperone DnaK"/>
    <property type="match status" value="1"/>
</dbReference>
<gene>
    <name evidence="14" type="ORF">DL897_12615</name>
</gene>
<evidence type="ECO:0000256" key="2">
    <source>
        <dbReference type="ARBA" id="ARBA00007381"/>
    </source>
</evidence>
<dbReference type="PRINTS" id="PR00301">
    <property type="entry name" value="HEATSHOCK70"/>
</dbReference>
<evidence type="ECO:0000313" key="14">
    <source>
        <dbReference type="EMBL" id="RAL23202.1"/>
    </source>
</evidence>
<name>A0A364K2Y9_9BACL</name>
<organism evidence="14 15">
    <name type="scientific">Thermoflavimicrobium daqui</name>
    <dbReference type="NCBI Taxonomy" id="2137476"/>
    <lineage>
        <taxon>Bacteria</taxon>
        <taxon>Bacillati</taxon>
        <taxon>Bacillota</taxon>
        <taxon>Bacilli</taxon>
        <taxon>Bacillales</taxon>
        <taxon>Thermoactinomycetaceae</taxon>
        <taxon>Thermoflavimicrobium</taxon>
    </lineage>
</organism>
<evidence type="ECO:0000256" key="5">
    <source>
        <dbReference type="ARBA" id="ARBA00022553"/>
    </source>
</evidence>
<dbReference type="PANTHER" id="PTHR19375">
    <property type="entry name" value="HEAT SHOCK PROTEIN 70KDA"/>
    <property type="match status" value="1"/>
</dbReference>
<evidence type="ECO:0000256" key="13">
    <source>
        <dbReference type="RuleBase" id="RU003322"/>
    </source>
</evidence>
<dbReference type="PROSITE" id="PS00329">
    <property type="entry name" value="HSP70_2"/>
    <property type="match status" value="1"/>
</dbReference>
<dbReference type="InterPro" id="IPR029047">
    <property type="entry name" value="HSP70_peptide-bd_sf"/>
</dbReference>
<dbReference type="OrthoDB" id="9766019at2"/>
<evidence type="ECO:0000256" key="9">
    <source>
        <dbReference type="ARBA" id="ARBA00023186"/>
    </source>
</evidence>
<dbReference type="InterPro" id="IPR018181">
    <property type="entry name" value="Heat_shock_70_CS"/>
</dbReference>
<dbReference type="EMBL" id="QJKK01000007">
    <property type="protein sequence ID" value="RAL23202.1"/>
    <property type="molecule type" value="Genomic_DNA"/>
</dbReference>
<keyword evidence="15" id="KW-1185">Reference proteome</keyword>
<evidence type="ECO:0000256" key="7">
    <source>
        <dbReference type="ARBA" id="ARBA00022840"/>
    </source>
</evidence>
<comment type="function">
    <text evidence="1">Acts as a chaperone.</text>
</comment>
<dbReference type="RefSeq" id="WP_113659509.1">
    <property type="nucleotide sequence ID" value="NZ_KZ845669.1"/>
</dbReference>
<evidence type="ECO:0000256" key="11">
    <source>
        <dbReference type="ARBA" id="ARBA00030945"/>
    </source>
</evidence>
<evidence type="ECO:0000256" key="6">
    <source>
        <dbReference type="ARBA" id="ARBA00022741"/>
    </source>
</evidence>
<dbReference type="InterPro" id="IPR013126">
    <property type="entry name" value="Hsp_70_fam"/>
</dbReference>
<dbReference type="FunFam" id="3.90.640.10:FF:000003">
    <property type="entry name" value="Molecular chaperone DnaK"/>
    <property type="match status" value="1"/>
</dbReference>
<reference evidence="14 15" key="2">
    <citation type="submission" date="2018-06" db="EMBL/GenBank/DDBJ databases">
        <authorList>
            <person name="Zhirakovskaya E."/>
        </authorList>
    </citation>
    <scope>NUCLEOTIDE SEQUENCE [LARGE SCALE GENOMIC DNA]</scope>
    <source>
        <strain evidence="14 15">FBKL4.011</strain>
    </source>
</reference>
<dbReference type="Proteomes" id="UP000251213">
    <property type="component" value="Unassembled WGS sequence"/>
</dbReference>
<dbReference type="GO" id="GO:0140662">
    <property type="term" value="F:ATP-dependent protein folding chaperone"/>
    <property type="evidence" value="ECO:0007669"/>
    <property type="project" value="InterPro"/>
</dbReference>
<reference evidence="14 15" key="1">
    <citation type="submission" date="2018-06" db="EMBL/GenBank/DDBJ databases">
        <title>Thermoflavimicrobium daqus sp. nov., a thermophilic microbe isolated from Moutai-flavour Daqu.</title>
        <authorList>
            <person name="Wang X."/>
            <person name="Zhou H."/>
        </authorList>
    </citation>
    <scope>NUCLEOTIDE SEQUENCE [LARGE SCALE GENOMIC DNA]</scope>
    <source>
        <strain evidence="14 15">FBKL4.011</strain>
    </source>
</reference>
<accession>A0A364K2Y9</accession>
<dbReference type="SUPFAM" id="SSF100920">
    <property type="entry name" value="Heat shock protein 70kD (HSP70), peptide-binding domain"/>
    <property type="match status" value="1"/>
</dbReference>
<evidence type="ECO:0000256" key="3">
    <source>
        <dbReference type="ARBA" id="ARBA00014415"/>
    </source>
</evidence>
<comment type="similarity">
    <text evidence="2 13">Belongs to the heat shock protein 70 family.</text>
</comment>
<comment type="caution">
    <text evidence="14">The sequence shown here is derived from an EMBL/GenBank/DDBJ whole genome shotgun (WGS) entry which is preliminary data.</text>
</comment>
<dbReference type="Gene3D" id="2.60.34.10">
    <property type="entry name" value="Substrate Binding Domain Of DNAk, Chain A, domain 1"/>
    <property type="match status" value="1"/>
</dbReference>
<dbReference type="Pfam" id="PF00012">
    <property type="entry name" value="HSP70"/>
    <property type="match status" value="1"/>
</dbReference>
<evidence type="ECO:0000256" key="10">
    <source>
        <dbReference type="ARBA" id="ARBA00030019"/>
    </source>
</evidence>
<dbReference type="AlphaFoldDB" id="A0A364K2Y9"/>
<dbReference type="GO" id="GO:0005524">
    <property type="term" value="F:ATP binding"/>
    <property type="evidence" value="ECO:0007669"/>
    <property type="project" value="UniProtKB-KW"/>
</dbReference>